<dbReference type="Pfam" id="PF00082">
    <property type="entry name" value="Peptidase_S8"/>
    <property type="match status" value="1"/>
</dbReference>
<evidence type="ECO:0000313" key="8">
    <source>
        <dbReference type="Proteomes" id="UP001307849"/>
    </source>
</evidence>
<dbReference type="Gene3D" id="3.40.50.200">
    <property type="entry name" value="Peptidase S8/S53 domain"/>
    <property type="match status" value="1"/>
</dbReference>
<gene>
    <name evidence="7" type="ORF">TWF506_004420</name>
</gene>
<dbReference type="Proteomes" id="UP001307849">
    <property type="component" value="Unassembled WGS sequence"/>
</dbReference>
<dbReference type="PRINTS" id="PR00723">
    <property type="entry name" value="SUBTILISIN"/>
</dbReference>
<proteinExistence type="inferred from homology"/>
<reference evidence="7 8" key="1">
    <citation type="submission" date="2019-10" db="EMBL/GenBank/DDBJ databases">
        <authorList>
            <person name="Palmer J.M."/>
        </authorList>
    </citation>
    <scope>NUCLEOTIDE SEQUENCE [LARGE SCALE GENOMIC DNA]</scope>
    <source>
        <strain evidence="7 8">TWF506</strain>
    </source>
</reference>
<sequence>MGMGKLQSTFFVFLLYFLQCQIVLGDVMAAQREFHGNLKIGTTDQITDKYLCFIRKNQRENTDLDRKIGDLVGPMVPLAAPRALSFHWIKSSSLGKYAFTIEALPTSSKLHRMEQTSIGQRLLSSCNRIKSDLRTIRAGYEDGTWVHVGPNKTYERSGEERPIYVKKPKLSSDYTAFFRKVLGFLKMPFSDYTSRILATVPLEVRKTSGLQVDLQALSQPPGTTASDLGNKFWNFKYSGQGQIVYALDGGFHISHKETCTINIEKMIFPGALPADDGFTAATLTDVDHGTAIAAKIAGQTVGIATNATLVLGRVNDGSGVCDYSTLLELFLKVYDDILARGPKQNCVVSLSYLTFIPAPDAPIDMTLNLYHVGIKDQSAYSWFHRIAKDAMDDVIDRIIHLPNTFFVVASGNEPQDVPVNAYPATLGEIYSGVNPRFIVVGGYSPNVGINLFQTAPYVSVMAPAGSVNVPARWSNGQLEEAKHYPWTKTAFHKKHQLGFSMGTSYASPVVAGMIAAWLSIGIKVKDIVPLMEKLAYPRVKRGPKAVYNGVPISRWPKTQVPAWYKDKKGTPPPPATLDTDITEQVDVLAEL</sequence>
<keyword evidence="4" id="KW-0720">Serine protease</keyword>
<keyword evidence="5" id="KW-0732">Signal</keyword>
<evidence type="ECO:0000256" key="2">
    <source>
        <dbReference type="ARBA" id="ARBA00022670"/>
    </source>
</evidence>
<comment type="similarity">
    <text evidence="1">Belongs to the peptidase S8 family.</text>
</comment>
<dbReference type="PROSITE" id="PS00138">
    <property type="entry name" value="SUBTILASE_SER"/>
    <property type="match status" value="1"/>
</dbReference>
<dbReference type="GO" id="GO:0006508">
    <property type="term" value="P:proteolysis"/>
    <property type="evidence" value="ECO:0007669"/>
    <property type="project" value="UniProtKB-KW"/>
</dbReference>
<accession>A0AAN8N2M8</accession>
<evidence type="ECO:0000256" key="5">
    <source>
        <dbReference type="SAM" id="SignalP"/>
    </source>
</evidence>
<comment type="caution">
    <text evidence="7">The sequence shown here is derived from an EMBL/GenBank/DDBJ whole genome shotgun (WGS) entry which is preliminary data.</text>
</comment>
<dbReference type="InterPro" id="IPR015500">
    <property type="entry name" value="Peptidase_S8_subtilisin-rel"/>
</dbReference>
<evidence type="ECO:0000259" key="6">
    <source>
        <dbReference type="Pfam" id="PF00082"/>
    </source>
</evidence>
<evidence type="ECO:0000256" key="3">
    <source>
        <dbReference type="ARBA" id="ARBA00022801"/>
    </source>
</evidence>
<feature type="signal peptide" evidence="5">
    <location>
        <begin position="1"/>
        <end position="25"/>
    </location>
</feature>
<dbReference type="GO" id="GO:0004252">
    <property type="term" value="F:serine-type endopeptidase activity"/>
    <property type="evidence" value="ECO:0007669"/>
    <property type="project" value="InterPro"/>
</dbReference>
<dbReference type="PANTHER" id="PTHR43806:SF58">
    <property type="entry name" value="ALKALINE PROTEASE 1-RELATED"/>
    <property type="match status" value="1"/>
</dbReference>
<dbReference type="CDD" id="cd00306">
    <property type="entry name" value="Peptidases_S8_S53"/>
    <property type="match status" value="1"/>
</dbReference>
<keyword evidence="3" id="KW-0378">Hydrolase</keyword>
<dbReference type="InterPro" id="IPR000209">
    <property type="entry name" value="Peptidase_S8/S53_dom"/>
</dbReference>
<dbReference type="EMBL" id="JAVHJM010000014">
    <property type="protein sequence ID" value="KAK6498181.1"/>
    <property type="molecule type" value="Genomic_DNA"/>
</dbReference>
<keyword evidence="2" id="KW-0645">Protease</keyword>
<dbReference type="PANTHER" id="PTHR43806">
    <property type="entry name" value="PEPTIDASE S8"/>
    <property type="match status" value="1"/>
</dbReference>
<dbReference type="InterPro" id="IPR050131">
    <property type="entry name" value="Peptidase_S8_subtilisin-like"/>
</dbReference>
<dbReference type="SUPFAM" id="SSF52743">
    <property type="entry name" value="Subtilisin-like"/>
    <property type="match status" value="1"/>
</dbReference>
<dbReference type="InterPro" id="IPR036852">
    <property type="entry name" value="Peptidase_S8/S53_dom_sf"/>
</dbReference>
<evidence type="ECO:0000256" key="1">
    <source>
        <dbReference type="ARBA" id="ARBA00011073"/>
    </source>
</evidence>
<dbReference type="InterPro" id="IPR023828">
    <property type="entry name" value="Peptidase_S8_Ser-AS"/>
</dbReference>
<evidence type="ECO:0000256" key="4">
    <source>
        <dbReference type="ARBA" id="ARBA00022825"/>
    </source>
</evidence>
<organism evidence="7 8">
    <name type="scientific">Arthrobotrys conoides</name>
    <dbReference type="NCBI Taxonomy" id="74498"/>
    <lineage>
        <taxon>Eukaryota</taxon>
        <taxon>Fungi</taxon>
        <taxon>Dikarya</taxon>
        <taxon>Ascomycota</taxon>
        <taxon>Pezizomycotina</taxon>
        <taxon>Orbiliomycetes</taxon>
        <taxon>Orbiliales</taxon>
        <taxon>Orbiliaceae</taxon>
        <taxon>Arthrobotrys</taxon>
    </lineage>
</organism>
<feature type="domain" description="Peptidase S8/S53" evidence="6">
    <location>
        <begin position="241"/>
        <end position="518"/>
    </location>
</feature>
<name>A0AAN8N2M8_9PEZI</name>
<evidence type="ECO:0000313" key="7">
    <source>
        <dbReference type="EMBL" id="KAK6498181.1"/>
    </source>
</evidence>
<dbReference type="AlphaFoldDB" id="A0AAN8N2M8"/>
<keyword evidence="8" id="KW-1185">Reference proteome</keyword>
<protein>
    <recommendedName>
        <fullName evidence="6">Peptidase S8/S53 domain-containing protein</fullName>
    </recommendedName>
</protein>
<feature type="chain" id="PRO_5042881976" description="Peptidase S8/S53 domain-containing protein" evidence="5">
    <location>
        <begin position="26"/>
        <end position="591"/>
    </location>
</feature>